<reference evidence="2" key="3">
    <citation type="submission" date="2015-06" db="UniProtKB">
        <authorList>
            <consortium name="EnsemblMetazoa"/>
        </authorList>
    </citation>
    <scope>IDENTIFICATION</scope>
</reference>
<evidence type="ECO:0000313" key="3">
    <source>
        <dbReference type="Proteomes" id="UP000014760"/>
    </source>
</evidence>
<sequence length="443" mass="48814">AMSSSAAAADNSQWVSITEESLLLHDGLMRVTDFVELPQDDITSTDDKDQEVVTFDSKSPEELTEWLLTVCSNHNNAYARLLEYRLNGLKGFWKVQFQLALEEHNQRESASNDETIAMLKKHGLWKEPEQASFSTRVSLLLCLPLLQSQSRTDPRLSSLTTELLLNCLRDCPPLSLGKEPSDCLNGIESLLSSWLGEGESDDTITNPMHRQTAASALVALACARGDLKTFVHAVHLLQQIETDVQRLPAADILLALQEVRGGQSQPTSLLGSKHAVSWGYEEMLINVTNSSDPSSNARVLEYDVGRDVACDGKFLFITNSTGCGLIKIGTGLHGTLRGYNYSKNSDIGQGRLAWGQGLLLHRPSEFDRESSKFACLVDQHSLQLGKTLQLPVESVVHEVFTTIALCSDGSHFYWIWCAGSISDKAAKNQNIILDVLSVNVRLL</sequence>
<dbReference type="PANTHER" id="PTHR22772:SF5">
    <property type="entry name" value="HECT DOMAIN E3 UBIQUITIN PROTEIN LIGASE 4"/>
    <property type="match status" value="1"/>
</dbReference>
<evidence type="ECO:0000313" key="1">
    <source>
        <dbReference type="EMBL" id="ELU16463.1"/>
    </source>
</evidence>
<dbReference type="STRING" id="283909.R7VC86"/>
<feature type="non-terminal residue" evidence="1">
    <location>
        <position position="1"/>
    </location>
</feature>
<dbReference type="PANTHER" id="PTHR22772">
    <property type="entry name" value="NOVEL ZZ TYPE ZINC FINGER DOMAIN CONTAINING PROTEIN"/>
    <property type="match status" value="1"/>
</dbReference>
<gene>
    <name evidence="1" type="ORF">CAPTEDRAFT_121883</name>
</gene>
<protein>
    <submittedName>
        <fullName evidence="1 2">Uncharacterized protein</fullName>
    </submittedName>
</protein>
<organism evidence="1">
    <name type="scientific">Capitella teleta</name>
    <name type="common">Polychaete worm</name>
    <dbReference type="NCBI Taxonomy" id="283909"/>
    <lineage>
        <taxon>Eukaryota</taxon>
        <taxon>Metazoa</taxon>
        <taxon>Spiralia</taxon>
        <taxon>Lophotrochozoa</taxon>
        <taxon>Annelida</taxon>
        <taxon>Polychaeta</taxon>
        <taxon>Sedentaria</taxon>
        <taxon>Scolecida</taxon>
        <taxon>Capitellidae</taxon>
        <taxon>Capitella</taxon>
    </lineage>
</organism>
<dbReference type="OrthoDB" id="5986060at2759"/>
<accession>R7VC86</accession>
<dbReference type="InterPro" id="IPR040099">
    <property type="entry name" value="ZZEF1"/>
</dbReference>
<dbReference type="Proteomes" id="UP000014760">
    <property type="component" value="Unassembled WGS sequence"/>
</dbReference>
<dbReference type="EnsemblMetazoa" id="CapteT121883">
    <property type="protein sequence ID" value="CapteP121883"/>
    <property type="gene ID" value="CapteG121883"/>
</dbReference>
<dbReference type="AlphaFoldDB" id="R7VC86"/>
<evidence type="ECO:0000313" key="2">
    <source>
        <dbReference type="EnsemblMetazoa" id="CapteP121883"/>
    </source>
</evidence>
<reference evidence="1 3" key="2">
    <citation type="journal article" date="2013" name="Nature">
        <title>Insights into bilaterian evolution from three spiralian genomes.</title>
        <authorList>
            <person name="Simakov O."/>
            <person name="Marletaz F."/>
            <person name="Cho S.J."/>
            <person name="Edsinger-Gonzales E."/>
            <person name="Havlak P."/>
            <person name="Hellsten U."/>
            <person name="Kuo D.H."/>
            <person name="Larsson T."/>
            <person name="Lv J."/>
            <person name="Arendt D."/>
            <person name="Savage R."/>
            <person name="Osoegawa K."/>
            <person name="de Jong P."/>
            <person name="Grimwood J."/>
            <person name="Chapman J.A."/>
            <person name="Shapiro H."/>
            <person name="Aerts A."/>
            <person name="Otillar R.P."/>
            <person name="Terry A.Y."/>
            <person name="Boore J.L."/>
            <person name="Grigoriev I.V."/>
            <person name="Lindberg D.R."/>
            <person name="Seaver E.C."/>
            <person name="Weisblat D.A."/>
            <person name="Putnam N.H."/>
            <person name="Rokhsar D.S."/>
        </authorList>
    </citation>
    <scope>NUCLEOTIDE SEQUENCE</scope>
    <source>
        <strain evidence="1 3">I ESC-2004</strain>
    </source>
</reference>
<reference evidence="3" key="1">
    <citation type="submission" date="2012-12" db="EMBL/GenBank/DDBJ databases">
        <authorList>
            <person name="Hellsten U."/>
            <person name="Grimwood J."/>
            <person name="Chapman J.A."/>
            <person name="Shapiro H."/>
            <person name="Aerts A."/>
            <person name="Otillar R.P."/>
            <person name="Terry A.Y."/>
            <person name="Boore J.L."/>
            <person name="Simakov O."/>
            <person name="Marletaz F."/>
            <person name="Cho S.-J."/>
            <person name="Edsinger-Gonzales E."/>
            <person name="Havlak P."/>
            <person name="Kuo D.-H."/>
            <person name="Larsson T."/>
            <person name="Lv J."/>
            <person name="Arendt D."/>
            <person name="Savage R."/>
            <person name="Osoegawa K."/>
            <person name="de Jong P."/>
            <person name="Lindberg D.R."/>
            <person name="Seaver E.C."/>
            <person name="Weisblat D.A."/>
            <person name="Putnam N.H."/>
            <person name="Grigoriev I.V."/>
            <person name="Rokhsar D.S."/>
        </authorList>
    </citation>
    <scope>NUCLEOTIDE SEQUENCE</scope>
    <source>
        <strain evidence="3">I ESC-2004</strain>
    </source>
</reference>
<dbReference type="HOGENOM" id="CLU_619063_0_0_1"/>
<keyword evidence="3" id="KW-1185">Reference proteome</keyword>
<dbReference type="OMA" id="HAVGESH"/>
<dbReference type="EMBL" id="KB293151">
    <property type="protein sequence ID" value="ELU16463.1"/>
    <property type="molecule type" value="Genomic_DNA"/>
</dbReference>
<name>R7VC86_CAPTE</name>
<proteinExistence type="predicted"/>
<dbReference type="EMBL" id="AMQN01017468">
    <property type="status" value="NOT_ANNOTATED_CDS"/>
    <property type="molecule type" value="Genomic_DNA"/>
</dbReference>